<dbReference type="PRINTS" id="PR00081">
    <property type="entry name" value="GDHRDH"/>
</dbReference>
<dbReference type="eggNOG" id="COG1028">
    <property type="taxonomic scope" value="Bacteria"/>
</dbReference>
<dbReference type="KEGG" id="fri:FraEuI1c_5021"/>
<dbReference type="SUPFAM" id="SSF51735">
    <property type="entry name" value="NAD(P)-binding Rossmann-fold domains"/>
    <property type="match status" value="1"/>
</dbReference>
<dbReference type="HOGENOM" id="CLU_010194_2_10_11"/>
<comment type="similarity">
    <text evidence="1">Belongs to the short-chain dehydrogenases/reductases (SDR) family.</text>
</comment>
<dbReference type="GO" id="GO:0016491">
    <property type="term" value="F:oxidoreductase activity"/>
    <property type="evidence" value="ECO:0007669"/>
    <property type="project" value="UniProtKB-KW"/>
</dbReference>
<keyword evidence="4" id="KW-1185">Reference proteome</keyword>
<dbReference type="Proteomes" id="UP000002484">
    <property type="component" value="Chromosome"/>
</dbReference>
<dbReference type="PANTHER" id="PTHR43669">
    <property type="entry name" value="5-KETO-D-GLUCONATE 5-REDUCTASE"/>
    <property type="match status" value="1"/>
</dbReference>
<evidence type="ECO:0000256" key="1">
    <source>
        <dbReference type="ARBA" id="ARBA00006484"/>
    </source>
</evidence>
<dbReference type="CDD" id="cd05233">
    <property type="entry name" value="SDR_c"/>
    <property type="match status" value="1"/>
</dbReference>
<evidence type="ECO:0000256" key="2">
    <source>
        <dbReference type="ARBA" id="ARBA00023002"/>
    </source>
</evidence>
<dbReference type="RefSeq" id="WP_013426128.1">
    <property type="nucleotide sequence ID" value="NC_014666.1"/>
</dbReference>
<protein>
    <submittedName>
        <fullName evidence="3">Short-chain dehydrogenase/reductase SDR</fullName>
    </submittedName>
</protein>
<dbReference type="InParanoid" id="E3J491"/>
<dbReference type="EMBL" id="CP002299">
    <property type="protein sequence ID" value="ADP83010.1"/>
    <property type="molecule type" value="Genomic_DNA"/>
</dbReference>
<sequence length="237" mass="24261">MPTNPVALITGGSRGLGRALAGALADGGWRVVVDGRDAARLAEAVRARPSLVAVAGDVTDPAHRRALVDAATGLGRLDLVVANASDLGPSPLPALAVAPLDAVRTAYETNVLAPLALAQLTLPALRASGGTWLAVSSDAAVEAYPGWGVYGPTKAALDHLTAVLGAEEPAIRAYAVDPGDMLTEMHQRAFPGEDISDRPRPELVAPAILRLLETRPPSGRYRAAVLASAAALAEAAR</sequence>
<dbReference type="Gene3D" id="3.40.50.720">
    <property type="entry name" value="NAD(P)-binding Rossmann-like Domain"/>
    <property type="match status" value="1"/>
</dbReference>
<name>E3J491_PSEI1</name>
<reference evidence="3 4" key="1">
    <citation type="submission" date="2010-10" db="EMBL/GenBank/DDBJ databases">
        <title>Complete sequence of Frankia sp. EuI1c.</title>
        <authorList>
            <consortium name="US DOE Joint Genome Institute"/>
            <person name="Lucas S."/>
            <person name="Copeland A."/>
            <person name="Lapidus A."/>
            <person name="Cheng J.-F."/>
            <person name="Bruce D."/>
            <person name="Goodwin L."/>
            <person name="Pitluck S."/>
            <person name="Chertkov O."/>
            <person name="Detter J.C."/>
            <person name="Han C."/>
            <person name="Tapia R."/>
            <person name="Land M."/>
            <person name="Hauser L."/>
            <person name="Jeffries C."/>
            <person name="Kyrpides N."/>
            <person name="Ivanova N."/>
            <person name="Mikhailova N."/>
            <person name="Beauchemin N."/>
            <person name="Sen A."/>
            <person name="Sur S.A."/>
            <person name="Gtari M."/>
            <person name="Wall L."/>
            <person name="Tisa L."/>
            <person name="Woyke T."/>
        </authorList>
    </citation>
    <scope>NUCLEOTIDE SEQUENCE [LARGE SCALE GENOMIC DNA]</scope>
    <source>
        <strain evidence="4">DSM 45817 / CECT 9037 / EuI1c</strain>
    </source>
</reference>
<dbReference type="OrthoDB" id="9775296at2"/>
<keyword evidence="2" id="KW-0560">Oxidoreductase</keyword>
<dbReference type="Pfam" id="PF00106">
    <property type="entry name" value="adh_short"/>
    <property type="match status" value="1"/>
</dbReference>
<gene>
    <name evidence="3" type="ordered locus">FraEuI1c_5021</name>
</gene>
<dbReference type="PANTHER" id="PTHR43669:SF3">
    <property type="entry name" value="ALCOHOL DEHYDROGENASE, PUTATIVE (AFU_ORTHOLOGUE AFUA_3G03445)-RELATED"/>
    <property type="match status" value="1"/>
</dbReference>
<proteinExistence type="inferred from homology"/>
<evidence type="ECO:0000313" key="4">
    <source>
        <dbReference type="Proteomes" id="UP000002484"/>
    </source>
</evidence>
<dbReference type="InterPro" id="IPR002347">
    <property type="entry name" value="SDR_fam"/>
</dbReference>
<accession>E3J491</accession>
<organism evidence="3 4">
    <name type="scientific">Pseudofrankia inefficax (strain DSM 45817 / CECT 9037 / DDB 130130 / EuI1c)</name>
    <name type="common">Frankia inefficax</name>
    <dbReference type="NCBI Taxonomy" id="298654"/>
    <lineage>
        <taxon>Bacteria</taxon>
        <taxon>Bacillati</taxon>
        <taxon>Actinomycetota</taxon>
        <taxon>Actinomycetes</taxon>
        <taxon>Frankiales</taxon>
        <taxon>Frankiaceae</taxon>
        <taxon>Pseudofrankia</taxon>
    </lineage>
</organism>
<dbReference type="AlphaFoldDB" id="E3J491"/>
<dbReference type="InterPro" id="IPR036291">
    <property type="entry name" value="NAD(P)-bd_dom_sf"/>
</dbReference>
<dbReference type="STRING" id="298654.FraEuI1c_5021"/>
<evidence type="ECO:0000313" key="3">
    <source>
        <dbReference type="EMBL" id="ADP83010.1"/>
    </source>
</evidence>